<protein>
    <submittedName>
        <fullName evidence="1">Uncharacterized protein</fullName>
    </submittedName>
</protein>
<accession>A0ABW7AXP6</accession>
<proteinExistence type="predicted"/>
<name>A0ABW7AXP6_9ACTN</name>
<comment type="caution">
    <text evidence="1">The sequence shown here is derived from an EMBL/GenBank/DDBJ whole genome shotgun (WGS) entry which is preliminary data.</text>
</comment>
<sequence length="108" mass="11831">MSHGYEHLAEVVDHLPTAGRDGAAGRTTRTRMVRAGLQATSVLPVTLRFTSPTDAAAIAPYFNGDIMGMFVPAELLDRFSASVDRSADRGDFLFAFTMWITQERVPVE</sequence>
<evidence type="ECO:0000313" key="1">
    <source>
        <dbReference type="EMBL" id="MFG1710814.1"/>
    </source>
</evidence>
<evidence type="ECO:0000313" key="2">
    <source>
        <dbReference type="Proteomes" id="UP001603978"/>
    </source>
</evidence>
<reference evidence="1 2" key="1">
    <citation type="submission" date="2024-10" db="EMBL/GenBank/DDBJ databases">
        <authorList>
            <person name="Topkara A.R."/>
            <person name="Saygin H."/>
        </authorList>
    </citation>
    <scope>NUCLEOTIDE SEQUENCE [LARGE SCALE GENOMIC DNA]</scope>
    <source>
        <strain evidence="1 2">M3C6</strain>
    </source>
</reference>
<organism evidence="1 2">
    <name type="scientific">Nonomuraea marmarensis</name>
    <dbReference type="NCBI Taxonomy" id="3351344"/>
    <lineage>
        <taxon>Bacteria</taxon>
        <taxon>Bacillati</taxon>
        <taxon>Actinomycetota</taxon>
        <taxon>Actinomycetes</taxon>
        <taxon>Streptosporangiales</taxon>
        <taxon>Streptosporangiaceae</taxon>
        <taxon>Nonomuraea</taxon>
    </lineage>
</organism>
<dbReference type="RefSeq" id="WP_393176986.1">
    <property type="nucleotide sequence ID" value="NZ_JBICRM010000057.1"/>
</dbReference>
<dbReference type="EMBL" id="JBICRM010000057">
    <property type="protein sequence ID" value="MFG1710814.1"/>
    <property type="molecule type" value="Genomic_DNA"/>
</dbReference>
<keyword evidence="2" id="KW-1185">Reference proteome</keyword>
<gene>
    <name evidence="1" type="ORF">ACFLIM_47405</name>
</gene>
<dbReference type="Proteomes" id="UP001603978">
    <property type="component" value="Unassembled WGS sequence"/>
</dbReference>